<evidence type="ECO:0000313" key="2">
    <source>
        <dbReference type="EnsemblMetazoa" id="MDOA010249-PA"/>
    </source>
</evidence>
<name>A0A1I8N0E8_MUSDO</name>
<reference evidence="4" key="2">
    <citation type="submission" date="2025-05" db="UniProtKB">
        <authorList>
            <consortium name="RefSeq"/>
        </authorList>
    </citation>
    <scope>IDENTIFICATION</scope>
    <source>
        <strain evidence="4">Aabys</strain>
        <tissue evidence="4">Whole body</tissue>
    </source>
</reference>
<accession>A0A1I8N0E8</accession>
<dbReference type="RefSeq" id="XP_058984454.1">
    <property type="nucleotide sequence ID" value="XM_059128471.1"/>
</dbReference>
<organism evidence="2">
    <name type="scientific">Musca domestica</name>
    <name type="common">House fly</name>
    <dbReference type="NCBI Taxonomy" id="7370"/>
    <lineage>
        <taxon>Eukaryota</taxon>
        <taxon>Metazoa</taxon>
        <taxon>Ecdysozoa</taxon>
        <taxon>Arthropoda</taxon>
        <taxon>Hexapoda</taxon>
        <taxon>Insecta</taxon>
        <taxon>Pterygota</taxon>
        <taxon>Neoptera</taxon>
        <taxon>Endopterygota</taxon>
        <taxon>Diptera</taxon>
        <taxon>Brachycera</taxon>
        <taxon>Muscomorpha</taxon>
        <taxon>Muscoidea</taxon>
        <taxon>Muscidae</taxon>
        <taxon>Musca</taxon>
    </lineage>
</organism>
<dbReference type="KEGG" id="mde:101887573"/>
<dbReference type="EnsemblMetazoa" id="MDOA010249-RA">
    <property type="protein sequence ID" value="MDOA010249-PA"/>
    <property type="gene ID" value="MDOA010249"/>
</dbReference>
<dbReference type="RefSeq" id="XP_005182148.2">
    <property type="nucleotide sequence ID" value="XM_005182091.4"/>
</dbReference>
<reference evidence="2" key="1">
    <citation type="submission" date="2020-05" db="UniProtKB">
        <authorList>
            <consortium name="EnsemblMetazoa"/>
        </authorList>
    </citation>
    <scope>IDENTIFICATION</scope>
    <source>
        <strain evidence="2">Aabys</strain>
    </source>
</reference>
<dbReference type="OrthoDB" id="6617753at2759"/>
<dbReference type="Proteomes" id="UP001652621">
    <property type="component" value="Unplaced"/>
</dbReference>
<evidence type="ECO:0000256" key="1">
    <source>
        <dbReference type="SAM" id="MobiDB-lite"/>
    </source>
</evidence>
<dbReference type="eggNOG" id="ENOG502T9ID">
    <property type="taxonomic scope" value="Eukaryota"/>
</dbReference>
<gene>
    <name evidence="2" type="primary">101887573</name>
    <name evidence="4" type="synonym">LOC131805357</name>
</gene>
<sequence length="257" mass="29293">MEYYNVIKEKIRSGEYSTVRRFSRSEVYNVFFDIEDEKGALIKDAVICSKCKNVYKRSTQCTSNLLRHQCYKLYRKKRDENDMELEPREETTMEMLLNPKSAAALKPVSMSPVSDEPEPTVINVAKKPRITLVATPPPPPPQQPTPQPEPVKVVEPTPPPPPPVPAPAPAPPSNPNERDESHVFAEGWAIMYRKLTTEQRIFAKRLIDETLMHGQLGQLTMSTSLNQDPISISRNRFPIQHQVKEDEYIDDGSYSET</sequence>
<evidence type="ECO:0000313" key="4">
    <source>
        <dbReference type="RefSeq" id="XP_058984454.1"/>
    </source>
</evidence>
<dbReference type="VEuPathDB" id="VectorBase:MDOA010249"/>
<feature type="compositionally biased region" description="Pro residues" evidence="1">
    <location>
        <begin position="135"/>
        <end position="149"/>
    </location>
</feature>
<dbReference type="AlphaFoldDB" id="A0A1I8N0E8"/>
<feature type="region of interest" description="Disordered" evidence="1">
    <location>
        <begin position="131"/>
        <end position="179"/>
    </location>
</feature>
<keyword evidence="3" id="KW-1185">Reference proteome</keyword>
<evidence type="ECO:0000313" key="3">
    <source>
        <dbReference type="Proteomes" id="UP001652621"/>
    </source>
</evidence>
<proteinExistence type="predicted"/>
<protein>
    <submittedName>
        <fullName evidence="4">Formin-like protein 3</fullName>
    </submittedName>
</protein>
<dbReference type="VEuPathDB" id="VectorBase:MDOMA2_000242"/>
<feature type="compositionally biased region" description="Pro residues" evidence="1">
    <location>
        <begin position="156"/>
        <end position="174"/>
    </location>
</feature>